<feature type="domain" description="Dienelactone hydrolase" evidence="1">
    <location>
        <begin position="18"/>
        <end position="236"/>
    </location>
</feature>
<dbReference type="Gene3D" id="3.40.50.1820">
    <property type="entry name" value="alpha/beta hydrolase"/>
    <property type="match status" value="1"/>
</dbReference>
<keyword evidence="2" id="KW-0378">Hydrolase</keyword>
<evidence type="ECO:0000259" key="1">
    <source>
        <dbReference type="Pfam" id="PF01738"/>
    </source>
</evidence>
<dbReference type="EMBL" id="JBHRTQ010000005">
    <property type="protein sequence ID" value="MFC3173741.1"/>
    <property type="molecule type" value="Genomic_DNA"/>
</dbReference>
<accession>A0ABV7IR66</accession>
<dbReference type="Proteomes" id="UP001595604">
    <property type="component" value="Unassembled WGS sequence"/>
</dbReference>
<evidence type="ECO:0000313" key="3">
    <source>
        <dbReference type="Proteomes" id="UP001595604"/>
    </source>
</evidence>
<dbReference type="SUPFAM" id="SSF53474">
    <property type="entry name" value="alpha/beta-Hydrolases"/>
    <property type="match status" value="1"/>
</dbReference>
<keyword evidence="3" id="KW-1185">Reference proteome</keyword>
<dbReference type="GO" id="GO:0016787">
    <property type="term" value="F:hydrolase activity"/>
    <property type="evidence" value="ECO:0007669"/>
    <property type="project" value="UniProtKB-KW"/>
</dbReference>
<sequence length="238" mass="24866">MADFELLQTSHAGAALQGNVHAPAGPGPHPAVLVMSTAMGMGDLANNACAALAREGYLAVATDMYGGGAGFVDDIEASAKAIGPLMTEDGLLRARVVHWFEAVRALPNVDPARVAAIGYCFGGQCVLELARSGAEVTAVVSYHGLLTTRAPARPGAIKAQVCAYTGRLDPYAPRDHVEGFRDEMIAADARFHITELGNSWHSFTDPDAARVPVPGVQFDALARDVSWAGTLAVLKALC</sequence>
<dbReference type="InterPro" id="IPR050261">
    <property type="entry name" value="FrsA_esterase"/>
</dbReference>
<dbReference type="InterPro" id="IPR029058">
    <property type="entry name" value="AB_hydrolase_fold"/>
</dbReference>
<evidence type="ECO:0000313" key="2">
    <source>
        <dbReference type="EMBL" id="MFC3173741.1"/>
    </source>
</evidence>
<gene>
    <name evidence="2" type="ORF">ACFOD9_05695</name>
</gene>
<dbReference type="PANTHER" id="PTHR22946">
    <property type="entry name" value="DIENELACTONE HYDROLASE DOMAIN-CONTAINING PROTEIN-RELATED"/>
    <property type="match status" value="1"/>
</dbReference>
<dbReference type="Pfam" id="PF01738">
    <property type="entry name" value="DLH"/>
    <property type="match status" value="1"/>
</dbReference>
<reference evidence="3" key="1">
    <citation type="journal article" date="2019" name="Int. J. Syst. Evol. Microbiol.">
        <title>The Global Catalogue of Microorganisms (GCM) 10K type strain sequencing project: providing services to taxonomists for standard genome sequencing and annotation.</title>
        <authorList>
            <consortium name="The Broad Institute Genomics Platform"/>
            <consortium name="The Broad Institute Genome Sequencing Center for Infectious Disease"/>
            <person name="Wu L."/>
            <person name="Ma J."/>
        </authorList>
    </citation>
    <scope>NUCLEOTIDE SEQUENCE [LARGE SCALE GENOMIC DNA]</scope>
    <source>
        <strain evidence="3">KCTC 42984</strain>
    </source>
</reference>
<dbReference type="RefSeq" id="WP_379509126.1">
    <property type="nucleotide sequence ID" value="NZ_JBHRTQ010000005.1"/>
</dbReference>
<protein>
    <submittedName>
        <fullName evidence="2">Dienelactone hydrolase family protein</fullName>
        <ecNumber evidence="2">3.1.-.-</ecNumber>
    </submittedName>
</protein>
<dbReference type="PANTHER" id="PTHR22946:SF0">
    <property type="entry name" value="DIENELACTONE HYDROLASE DOMAIN-CONTAINING PROTEIN"/>
    <property type="match status" value="1"/>
</dbReference>
<name>A0ABV7IR66_9SPHN</name>
<dbReference type="EC" id="3.1.-.-" evidence="2"/>
<comment type="caution">
    <text evidence="2">The sequence shown here is derived from an EMBL/GenBank/DDBJ whole genome shotgun (WGS) entry which is preliminary data.</text>
</comment>
<proteinExistence type="predicted"/>
<dbReference type="InterPro" id="IPR002925">
    <property type="entry name" value="Dienelactn_hydro"/>
</dbReference>
<organism evidence="2 3">
    <name type="scientific">Novosphingobium bradum</name>
    <dbReference type="NCBI Taxonomy" id="1737444"/>
    <lineage>
        <taxon>Bacteria</taxon>
        <taxon>Pseudomonadati</taxon>
        <taxon>Pseudomonadota</taxon>
        <taxon>Alphaproteobacteria</taxon>
        <taxon>Sphingomonadales</taxon>
        <taxon>Sphingomonadaceae</taxon>
        <taxon>Novosphingobium</taxon>
    </lineage>
</organism>